<proteinExistence type="predicted"/>
<keyword evidence="1" id="KW-0812">Transmembrane</keyword>
<keyword evidence="1" id="KW-1133">Transmembrane helix</keyword>
<dbReference type="VEuPathDB" id="TriTrypDB:TvY486_0503010"/>
<feature type="transmembrane region" description="Helical" evidence="1">
    <location>
        <begin position="36"/>
        <end position="61"/>
    </location>
</feature>
<evidence type="ECO:0000256" key="1">
    <source>
        <dbReference type="SAM" id="Phobius"/>
    </source>
</evidence>
<gene>
    <name evidence="2" type="ORF">TVY486_0503010</name>
</gene>
<name>G0TVY4_TRYVY</name>
<evidence type="ECO:0000313" key="2">
    <source>
        <dbReference type="EMBL" id="CCC48100.1"/>
    </source>
</evidence>
<protein>
    <submittedName>
        <fullName evidence="2">Uncharacterized protein</fullName>
    </submittedName>
</protein>
<sequence length="101" mass="11698">MMPMKKLSEKISVQQTGNQYNGVEIGSTLPSVHLCLFVRVCVTVFQEVFLFFFLTLCLYFFLSHFIIVLQLSLSSFIIYVFMLFDTRPGLLRPLHTAHPTF</sequence>
<dbReference type="EMBL" id="HE573021">
    <property type="protein sequence ID" value="CCC48100.1"/>
    <property type="molecule type" value="Genomic_DNA"/>
</dbReference>
<organism evidence="2">
    <name type="scientific">Trypanosoma vivax (strain Y486)</name>
    <dbReference type="NCBI Taxonomy" id="1055687"/>
    <lineage>
        <taxon>Eukaryota</taxon>
        <taxon>Discoba</taxon>
        <taxon>Euglenozoa</taxon>
        <taxon>Kinetoplastea</taxon>
        <taxon>Metakinetoplastina</taxon>
        <taxon>Trypanosomatida</taxon>
        <taxon>Trypanosomatidae</taxon>
        <taxon>Trypanosoma</taxon>
        <taxon>Duttonella</taxon>
    </lineage>
</organism>
<dbReference type="AlphaFoldDB" id="G0TVY4"/>
<reference evidence="2" key="1">
    <citation type="journal article" date="2012" name="Proc. Natl. Acad. Sci. U.S.A.">
        <title>Antigenic diversity is generated by distinct evolutionary mechanisms in African trypanosome species.</title>
        <authorList>
            <person name="Jackson A.P."/>
            <person name="Berry A."/>
            <person name="Aslett M."/>
            <person name="Allison H.C."/>
            <person name="Burton P."/>
            <person name="Vavrova-Anderson J."/>
            <person name="Brown R."/>
            <person name="Browne H."/>
            <person name="Corton N."/>
            <person name="Hauser H."/>
            <person name="Gamble J."/>
            <person name="Gilderthorp R."/>
            <person name="Marcello L."/>
            <person name="McQuillan J."/>
            <person name="Otto T.D."/>
            <person name="Quail M.A."/>
            <person name="Sanders M.J."/>
            <person name="van Tonder A."/>
            <person name="Ginger M.L."/>
            <person name="Field M.C."/>
            <person name="Barry J.D."/>
            <person name="Hertz-Fowler C."/>
            <person name="Berriman M."/>
        </authorList>
    </citation>
    <scope>NUCLEOTIDE SEQUENCE</scope>
    <source>
        <strain evidence="2">Y486</strain>
    </source>
</reference>
<accession>G0TVY4</accession>
<keyword evidence="1" id="KW-0472">Membrane</keyword>